<evidence type="ECO:0000313" key="2">
    <source>
        <dbReference type="Proteomes" id="UP000255234"/>
    </source>
</evidence>
<name>A0A378NTG9_9FIRM</name>
<evidence type="ECO:0000313" key="1">
    <source>
        <dbReference type="EMBL" id="STY71166.1"/>
    </source>
</evidence>
<organism evidence="1 2">
    <name type="scientific">Megamonas hypermegale</name>
    <dbReference type="NCBI Taxonomy" id="158847"/>
    <lineage>
        <taxon>Bacteria</taxon>
        <taxon>Bacillati</taxon>
        <taxon>Bacillota</taxon>
        <taxon>Negativicutes</taxon>
        <taxon>Selenomonadales</taxon>
        <taxon>Selenomonadaceae</taxon>
        <taxon>Megamonas</taxon>
    </lineage>
</organism>
<dbReference type="RefSeq" id="WP_115151537.1">
    <property type="nucleotide sequence ID" value="NZ_UGPP01000001.1"/>
</dbReference>
<protein>
    <submittedName>
        <fullName evidence="1">Uncharacterized protein</fullName>
    </submittedName>
</protein>
<gene>
    <name evidence="1" type="ORF">NCTC10571_01322</name>
</gene>
<sequence length="163" mass="19271">MKAKIEKVENYIKECRSKLIGAKNINNLSLNFNLELINEQVEQQNLCNIKKLNNDLNVLIQKLSLIDDKIKLYDDLLVQIEDIYGKINNYNSIMRISQEAYDIYKHIENISDNGILISETNKDIFSDLKLSKYLIKKNIKLLQEYDFIRVTKYNYLTIYVLNK</sequence>
<proteinExistence type="predicted"/>
<reference evidence="1 2" key="1">
    <citation type="submission" date="2018-06" db="EMBL/GenBank/DDBJ databases">
        <authorList>
            <consortium name="Pathogen Informatics"/>
            <person name="Doyle S."/>
        </authorList>
    </citation>
    <scope>NUCLEOTIDE SEQUENCE [LARGE SCALE GENOMIC DNA]</scope>
    <source>
        <strain evidence="1 2">NCTC10571</strain>
    </source>
</reference>
<dbReference type="EMBL" id="UGPP01000001">
    <property type="protein sequence ID" value="STY71166.1"/>
    <property type="molecule type" value="Genomic_DNA"/>
</dbReference>
<dbReference type="Proteomes" id="UP000255234">
    <property type="component" value="Unassembled WGS sequence"/>
</dbReference>
<accession>A0A378NTG9</accession>
<dbReference type="AlphaFoldDB" id="A0A378NTG9"/>